<dbReference type="InterPro" id="IPR057744">
    <property type="entry name" value="OTAase-like"/>
</dbReference>
<dbReference type="InterPro" id="IPR006680">
    <property type="entry name" value="Amidohydro-rel"/>
</dbReference>
<dbReference type="SUPFAM" id="SSF51556">
    <property type="entry name" value="Metallo-dependent hydrolases"/>
    <property type="match status" value="1"/>
</dbReference>
<dbReference type="Gene3D" id="2.30.40.10">
    <property type="entry name" value="Urease, subunit C, domain 1"/>
    <property type="match status" value="1"/>
</dbReference>
<dbReference type="Proteomes" id="UP000011096">
    <property type="component" value="Unassembled WGS sequence"/>
</dbReference>
<dbReference type="Pfam" id="PF01979">
    <property type="entry name" value="Amidohydro_1"/>
    <property type="match status" value="1"/>
</dbReference>
<evidence type="ECO:0000259" key="2">
    <source>
        <dbReference type="Pfam" id="PF01979"/>
    </source>
</evidence>
<dbReference type="EMBL" id="KB021131">
    <property type="protein sequence ID" value="ELA25611.1"/>
    <property type="molecule type" value="Genomic_DNA"/>
</dbReference>
<keyword evidence="3" id="KW-0378">Hydrolase</keyword>
<dbReference type="EMBL" id="ANPB02000006">
    <property type="protein sequence ID" value="KAF4480263.1"/>
    <property type="molecule type" value="Genomic_DNA"/>
</dbReference>
<protein>
    <submittedName>
        <fullName evidence="3">Amidohydrolase</fullName>
    </submittedName>
</protein>
<proteinExistence type="predicted"/>
<dbReference type="HOGENOM" id="CLU_023620_5_0_1"/>
<reference evidence="3" key="1">
    <citation type="submission" date="2012-08" db="EMBL/GenBank/DDBJ databases">
        <title>Genome analysis of Colletotrichum orbiculare and Colletotrichum fructicola.</title>
        <authorList>
            <person name="Gan P.H.P."/>
            <person name="Ikeda K."/>
            <person name="Irieda H."/>
            <person name="Narusaka M."/>
            <person name="O'Connell R.J."/>
            <person name="Narusaka Y."/>
            <person name="Takano Y."/>
            <person name="Kubo Y."/>
            <person name="Shirasu K."/>
        </authorList>
    </citation>
    <scope>NUCLEOTIDE SEQUENCE</scope>
    <source>
        <strain evidence="3">Nara gc5</strain>
    </source>
</reference>
<keyword evidence="1" id="KW-0732">Signal</keyword>
<dbReference type="AlphaFoldDB" id="L2FHS2"/>
<sequence length="331" mass="36473">MYAFPWCLIQMGLILSYRCFGAAAAKDRLDVVIRDAINSGDISGPRYLANAREIAKPEGDLVASITRFAEGPEEMQQVVRSNIQCIGVDNVRISMSGEEITGNRAAEDCYFTAEETAACVEEAHRHGKRVCAHARARDSVKMCVSHGVDVIFHASYVDDEGMEMLEKNRHTSIVAPAINWLVATAYEAEAFGYTQEAAGKAGYVRELDTAVAGLREMHRRGIVILPGGDYGFAWTPHGTYARDLEHFVNLLGFTPHESIIAATTGVAALFIRSHELGKIQPGYLADCILVDGDPLEDISILQDHSRLNIIVINGRVHKAGPFEYYQDTRRT</sequence>
<evidence type="ECO:0000313" key="4">
    <source>
        <dbReference type="EMBL" id="KAF4480263.1"/>
    </source>
</evidence>
<dbReference type="OrthoDB" id="194468at2759"/>
<dbReference type="STRING" id="1213859.L2FHS2"/>
<keyword evidence="5" id="KW-1185">Reference proteome</keyword>
<reference evidence="4 5" key="2">
    <citation type="submission" date="2012-08" db="EMBL/GenBank/DDBJ databases">
        <authorList>
            <person name="Gan P.H.P."/>
            <person name="Ikeda K."/>
            <person name="Irieda H."/>
            <person name="Narusaka M."/>
            <person name="O'Connell R.J."/>
            <person name="Narusaka Y."/>
            <person name="Takano Y."/>
            <person name="Kubo Y."/>
            <person name="Shirasu K."/>
        </authorList>
    </citation>
    <scope>NUCLEOTIDE SEQUENCE [LARGE SCALE GENOMIC DNA]</scope>
    <source>
        <strain evidence="4 5">Nara gc5</strain>
    </source>
</reference>
<name>L2FHS2_COLFN</name>
<evidence type="ECO:0000313" key="5">
    <source>
        <dbReference type="Proteomes" id="UP000011096"/>
    </source>
</evidence>
<dbReference type="InterPro" id="IPR051781">
    <property type="entry name" value="Metallo-dep_Hydrolase"/>
</dbReference>
<organism evidence="3">
    <name type="scientific">Colletotrichum fructicola (strain Nara gc5)</name>
    <name type="common">Anthracnose fungus</name>
    <name type="synonym">Colletotrichum gloeosporioides (strain Nara gc5)</name>
    <dbReference type="NCBI Taxonomy" id="1213859"/>
    <lineage>
        <taxon>Eukaryota</taxon>
        <taxon>Fungi</taxon>
        <taxon>Dikarya</taxon>
        <taxon>Ascomycota</taxon>
        <taxon>Pezizomycotina</taxon>
        <taxon>Sordariomycetes</taxon>
        <taxon>Hypocreomycetidae</taxon>
        <taxon>Glomerellales</taxon>
        <taxon>Glomerellaceae</taxon>
        <taxon>Colletotrichum</taxon>
        <taxon>Colletotrichum gloeosporioides species complex</taxon>
    </lineage>
</organism>
<dbReference type="InterPro" id="IPR032466">
    <property type="entry name" value="Metal_Hydrolase"/>
</dbReference>
<feature type="domain" description="Amidohydrolase-related" evidence="2">
    <location>
        <begin position="107"/>
        <end position="316"/>
    </location>
</feature>
<accession>L2FHS2</accession>
<dbReference type="CDD" id="cd01299">
    <property type="entry name" value="Met_dep_hydrolase_A"/>
    <property type="match status" value="1"/>
</dbReference>
<dbReference type="GO" id="GO:0016810">
    <property type="term" value="F:hydrolase activity, acting on carbon-nitrogen (but not peptide) bonds"/>
    <property type="evidence" value="ECO:0007669"/>
    <property type="project" value="InterPro"/>
</dbReference>
<feature type="signal peptide" evidence="1">
    <location>
        <begin position="1"/>
        <end position="24"/>
    </location>
</feature>
<dbReference type="SUPFAM" id="SSF51338">
    <property type="entry name" value="Composite domain of metallo-dependent hydrolases"/>
    <property type="match status" value="1"/>
</dbReference>
<gene>
    <name evidence="3" type="ORF">CGGC5_13244</name>
    <name evidence="4" type="ORF">CGGC5_v011618</name>
</gene>
<feature type="chain" id="PRO_5033975322" evidence="1">
    <location>
        <begin position="25"/>
        <end position="331"/>
    </location>
</feature>
<dbReference type="PANTHER" id="PTHR43135">
    <property type="entry name" value="ALPHA-D-RIBOSE 1-METHYLPHOSPHONATE 5-TRIPHOSPHATE DIPHOSPHATASE"/>
    <property type="match status" value="1"/>
</dbReference>
<dbReference type="PANTHER" id="PTHR43135:SF3">
    <property type="entry name" value="ALPHA-D-RIBOSE 1-METHYLPHOSPHONATE 5-TRIPHOSPHATE DIPHOSPHATASE"/>
    <property type="match status" value="1"/>
</dbReference>
<dbReference type="InterPro" id="IPR011059">
    <property type="entry name" value="Metal-dep_hydrolase_composite"/>
</dbReference>
<dbReference type="InParanoid" id="L2FHS2"/>
<dbReference type="Gene3D" id="3.20.20.140">
    <property type="entry name" value="Metal-dependent hydrolases"/>
    <property type="match status" value="1"/>
</dbReference>
<reference evidence="4 5" key="3">
    <citation type="submission" date="2020-04" db="EMBL/GenBank/DDBJ databases">
        <title>Genome sequencing and assembly of multiple isolates from the Colletotrichum gloeosporioides species complex.</title>
        <authorList>
            <person name="Gan P."/>
            <person name="Shirasu K."/>
        </authorList>
    </citation>
    <scope>NUCLEOTIDE SEQUENCE [LARGE SCALE GENOMIC DNA]</scope>
    <source>
        <strain evidence="4 5">Nara gc5</strain>
    </source>
</reference>
<evidence type="ECO:0000313" key="3">
    <source>
        <dbReference type="EMBL" id="ELA25611.1"/>
    </source>
</evidence>
<evidence type="ECO:0000256" key="1">
    <source>
        <dbReference type="SAM" id="SignalP"/>
    </source>
</evidence>